<keyword evidence="3" id="KW-0964">Secreted</keyword>
<dbReference type="InterPro" id="IPR046358">
    <property type="entry name" value="Flagellin_C"/>
</dbReference>
<dbReference type="EMBL" id="SACR01000003">
    <property type="protein sequence ID" value="RVU46595.1"/>
    <property type="molecule type" value="Genomic_DNA"/>
</dbReference>
<comment type="similarity">
    <text evidence="1 3">Belongs to the bacterial flagellin family.</text>
</comment>
<feature type="domain" description="Flagellin C-terminal" evidence="5">
    <location>
        <begin position="189"/>
        <end position="273"/>
    </location>
</feature>
<dbReference type="Gene3D" id="6.10.280.190">
    <property type="match status" value="1"/>
</dbReference>
<dbReference type="Pfam" id="PF00700">
    <property type="entry name" value="Flagellin_C"/>
    <property type="match status" value="1"/>
</dbReference>
<gene>
    <name evidence="6" type="ORF">EOE66_12370</name>
</gene>
<feature type="domain" description="Flagellin N-terminal" evidence="4">
    <location>
        <begin position="5"/>
        <end position="140"/>
    </location>
</feature>
<dbReference type="AlphaFoldDB" id="A0A437RIR0"/>
<protein>
    <recommendedName>
        <fullName evidence="3">Flagellin</fullName>
    </recommendedName>
</protein>
<dbReference type="Pfam" id="PF00669">
    <property type="entry name" value="Flagellin_N"/>
    <property type="match status" value="1"/>
</dbReference>
<accession>A0A437RIR0</accession>
<dbReference type="PANTHER" id="PTHR42792:SF2">
    <property type="entry name" value="FLAGELLIN"/>
    <property type="match status" value="1"/>
</dbReference>
<comment type="function">
    <text evidence="3">Flagellin is the subunit protein which polymerizes to form the filaments of bacterial flagella.</text>
</comment>
<dbReference type="RefSeq" id="WP_128228953.1">
    <property type="nucleotide sequence ID" value="NZ_SACR01000003.1"/>
</dbReference>
<evidence type="ECO:0000313" key="7">
    <source>
        <dbReference type="Proteomes" id="UP000285575"/>
    </source>
</evidence>
<dbReference type="InterPro" id="IPR001492">
    <property type="entry name" value="Flagellin"/>
</dbReference>
<evidence type="ECO:0000259" key="4">
    <source>
        <dbReference type="Pfam" id="PF00669"/>
    </source>
</evidence>
<name>A0A437RIR0_9BURK</name>
<reference evidence="6 7" key="1">
    <citation type="submission" date="2019-01" db="EMBL/GenBank/DDBJ databases">
        <authorList>
            <person name="Chen W.-M."/>
        </authorList>
    </citation>
    <scope>NUCLEOTIDE SEQUENCE [LARGE SCALE GENOMIC DNA]</scope>
    <source>
        <strain evidence="6 7">KYPY4</strain>
    </source>
</reference>
<organism evidence="6 7">
    <name type="scientific">Rubrivivax rivuli</name>
    <dbReference type="NCBI Taxonomy" id="1862385"/>
    <lineage>
        <taxon>Bacteria</taxon>
        <taxon>Pseudomonadati</taxon>
        <taxon>Pseudomonadota</taxon>
        <taxon>Betaproteobacteria</taxon>
        <taxon>Burkholderiales</taxon>
        <taxon>Sphaerotilaceae</taxon>
        <taxon>Rubrivivax</taxon>
    </lineage>
</organism>
<keyword evidence="6" id="KW-0969">Cilium</keyword>
<keyword evidence="2 3" id="KW-0975">Bacterial flagellum</keyword>
<dbReference type="Gene3D" id="6.10.10.10">
    <property type="entry name" value="Flagellar export chaperone, C-terminal domain"/>
    <property type="match status" value="1"/>
</dbReference>
<dbReference type="PRINTS" id="PR00207">
    <property type="entry name" value="FLAGELLIN"/>
</dbReference>
<dbReference type="GO" id="GO:0005576">
    <property type="term" value="C:extracellular region"/>
    <property type="evidence" value="ECO:0007669"/>
    <property type="project" value="UniProtKB-SubCell"/>
</dbReference>
<comment type="subcellular location">
    <subcellularLocation>
        <location evidence="3">Secreted</location>
    </subcellularLocation>
    <subcellularLocation>
        <location evidence="3">Bacterial flagellum</location>
    </subcellularLocation>
</comment>
<evidence type="ECO:0000313" key="6">
    <source>
        <dbReference type="EMBL" id="RVU46595.1"/>
    </source>
</evidence>
<evidence type="ECO:0000259" key="5">
    <source>
        <dbReference type="Pfam" id="PF00700"/>
    </source>
</evidence>
<dbReference type="InterPro" id="IPR001029">
    <property type="entry name" value="Flagellin_N"/>
</dbReference>
<dbReference type="InterPro" id="IPR042187">
    <property type="entry name" value="Flagellin_C_sub2"/>
</dbReference>
<dbReference type="GO" id="GO:0005198">
    <property type="term" value="F:structural molecule activity"/>
    <property type="evidence" value="ECO:0007669"/>
    <property type="project" value="UniProtKB-UniRule"/>
</dbReference>
<evidence type="ECO:0000256" key="2">
    <source>
        <dbReference type="ARBA" id="ARBA00023143"/>
    </source>
</evidence>
<evidence type="ECO:0000256" key="3">
    <source>
        <dbReference type="RuleBase" id="RU362073"/>
    </source>
</evidence>
<dbReference type="Gene3D" id="1.20.1330.10">
    <property type="entry name" value="f41 fragment of flagellin, N-terminal domain"/>
    <property type="match status" value="1"/>
</dbReference>
<proteinExistence type="inferred from homology"/>
<dbReference type="PANTHER" id="PTHR42792">
    <property type="entry name" value="FLAGELLIN"/>
    <property type="match status" value="1"/>
</dbReference>
<keyword evidence="7" id="KW-1185">Reference proteome</keyword>
<dbReference type="SUPFAM" id="SSF64518">
    <property type="entry name" value="Phase 1 flagellin"/>
    <property type="match status" value="1"/>
</dbReference>
<dbReference type="Proteomes" id="UP000285575">
    <property type="component" value="Unassembled WGS sequence"/>
</dbReference>
<comment type="caution">
    <text evidence="6">The sequence shown here is derived from an EMBL/GenBank/DDBJ whole genome shotgun (WGS) entry which is preliminary data.</text>
</comment>
<dbReference type="GO" id="GO:0009288">
    <property type="term" value="C:bacterial-type flagellum"/>
    <property type="evidence" value="ECO:0007669"/>
    <property type="project" value="UniProtKB-SubCell"/>
</dbReference>
<keyword evidence="6" id="KW-0966">Cell projection</keyword>
<evidence type="ECO:0000256" key="1">
    <source>
        <dbReference type="ARBA" id="ARBA00005709"/>
    </source>
</evidence>
<keyword evidence="6" id="KW-0282">Flagellum</keyword>
<sequence>MALSINTNAVSLNAQRNLGMSQSSLSTSMQRLSSGLRVNSAKDDAAGLAIAERMNAQVRGNTVAIRNSNDAISLSQTAEGAIGKVGDMLQRMRELAVQSANATNGTSDRANLDAEYQQLGAEIGRTLSNTRFNGLAILGGDAGAQVFQVGANATDTVTVTTNNLAGDADITGATGGNITSAANATTALGQLDTALGAVNEERAMYGAVQNRFDAIISTLQVSTENEAAARGRIMDADFATETANLSRSQILQQAGTAMVAQANQLPQNVLALIR</sequence>
<dbReference type="OrthoDB" id="9796789at2"/>